<comment type="caution">
    <text evidence="2">The sequence shown here is derived from an EMBL/GenBank/DDBJ whole genome shotgun (WGS) entry which is preliminary data.</text>
</comment>
<dbReference type="CDD" id="cd20557">
    <property type="entry name" value="CYCLIN_ScPCL1-like"/>
    <property type="match status" value="1"/>
</dbReference>
<evidence type="ECO:0000313" key="2">
    <source>
        <dbReference type="EMBL" id="KAK4177819.1"/>
    </source>
</evidence>
<dbReference type="AlphaFoldDB" id="A0AAN7A917"/>
<sequence length="720" mass="77917">MGTTYEMPHLASSKNHIHHHSAHAPPMPQQDRYRPALNERPAPNEQIYNPGSRCPAPAYQPPVQAPGPYLPSAAAPPAAVPSSASAPQRQAARRYSSRPSSPPSDTSLVFHSMDIPECISPRGGNLAHFMADVTALFWFESPQTLEMAEKVRTLPPNAAIPRLPACAVATHGFKKWINTVVTTTQITQNVVLLALLYVYRLKMANPNVKGRLGSEYRLLTVALMLGNKFLDDNTYTNKTWADVSGIGVNEIHVMEVEFLSNMRYGLLVSAEQWRAWLDKLASFYEYLELAQRSPSPSPSPLLMPSPSHRAFASPVPSPTNSTALQSTSATHGISQLPHRNSPGFGPFPGSTSHNSSNNGPVAWPNPYSSNNAVSPLALKPEQHLFRKRSFTEDDPTEPPAKRLGRVVSEQPQPTQLPAHHLPSQAPPPPPPHHGQHRSVASHASIGSQRPINPINSAAGQNRSVLPMGPDQGRVAVPSLTLNTGHAGPLVTTQSFTSSAAYAPPQASPLSLPPLIPGVRAMATVYPNATTYATQQSIVVTSGPSVSSAPQSVTTPTTSFPPMSYGTPTKRPSPQHHLASNANMAGSSPLSVDPFGHHSGTPMGNAGTTSGLHTPISHSPSIYLQQRNSPYKPVRQVNTLLIPPPSAFLHQYHFQNAVTPNQMHYQPIGRRNEYRTGIVPEYTMGGQHPYQSSQQVLPDPAQHRPPHVPPVGRPDSYRSQY</sequence>
<dbReference type="InterPro" id="IPR036915">
    <property type="entry name" value="Cyclin-like_sf"/>
</dbReference>
<dbReference type="Pfam" id="PF08613">
    <property type="entry name" value="Cyclin"/>
    <property type="match status" value="1"/>
</dbReference>
<proteinExistence type="predicted"/>
<feature type="region of interest" description="Disordered" evidence="1">
    <location>
        <begin position="542"/>
        <end position="617"/>
    </location>
</feature>
<dbReference type="GO" id="GO:0000307">
    <property type="term" value="C:cyclin-dependent protein kinase holoenzyme complex"/>
    <property type="evidence" value="ECO:0007669"/>
    <property type="project" value="TreeGrafter"/>
</dbReference>
<feature type="compositionally biased region" description="Polar residues" evidence="1">
    <location>
        <begin position="349"/>
        <end position="359"/>
    </location>
</feature>
<organism evidence="2 3">
    <name type="scientific">Triangularia setosa</name>
    <dbReference type="NCBI Taxonomy" id="2587417"/>
    <lineage>
        <taxon>Eukaryota</taxon>
        <taxon>Fungi</taxon>
        <taxon>Dikarya</taxon>
        <taxon>Ascomycota</taxon>
        <taxon>Pezizomycotina</taxon>
        <taxon>Sordariomycetes</taxon>
        <taxon>Sordariomycetidae</taxon>
        <taxon>Sordariales</taxon>
        <taxon>Podosporaceae</taxon>
        <taxon>Triangularia</taxon>
    </lineage>
</organism>
<evidence type="ECO:0008006" key="4">
    <source>
        <dbReference type="Google" id="ProtNLM"/>
    </source>
</evidence>
<feature type="region of interest" description="Disordered" evidence="1">
    <location>
        <begin position="680"/>
        <end position="720"/>
    </location>
</feature>
<dbReference type="Proteomes" id="UP001302321">
    <property type="component" value="Unassembled WGS sequence"/>
</dbReference>
<protein>
    <recommendedName>
        <fullName evidence="4">Cyclin</fullName>
    </recommendedName>
</protein>
<dbReference type="GO" id="GO:0016538">
    <property type="term" value="F:cyclin-dependent protein serine/threonine kinase regulator activity"/>
    <property type="evidence" value="ECO:0007669"/>
    <property type="project" value="TreeGrafter"/>
</dbReference>
<feature type="compositionally biased region" description="Polar residues" evidence="1">
    <location>
        <begin position="444"/>
        <end position="463"/>
    </location>
</feature>
<accession>A0AAN7A917</accession>
<dbReference type="InterPro" id="IPR013922">
    <property type="entry name" value="Cyclin_PHO80-like"/>
</dbReference>
<feature type="compositionally biased region" description="Low complexity" evidence="1">
    <location>
        <begin position="70"/>
        <end position="90"/>
    </location>
</feature>
<feature type="compositionally biased region" description="Polar residues" evidence="1">
    <location>
        <begin position="542"/>
        <end position="589"/>
    </location>
</feature>
<feature type="compositionally biased region" description="Polar residues" evidence="1">
    <location>
        <begin position="318"/>
        <end position="333"/>
    </location>
</feature>
<dbReference type="EMBL" id="MU866154">
    <property type="protein sequence ID" value="KAK4177819.1"/>
    <property type="molecule type" value="Genomic_DNA"/>
</dbReference>
<gene>
    <name evidence="2" type="ORF">QBC36DRAFT_184079</name>
</gene>
<feature type="region of interest" description="Disordered" evidence="1">
    <location>
        <begin position="295"/>
        <end position="366"/>
    </location>
</feature>
<evidence type="ECO:0000313" key="3">
    <source>
        <dbReference type="Proteomes" id="UP001302321"/>
    </source>
</evidence>
<dbReference type="PANTHER" id="PTHR15615">
    <property type="match status" value="1"/>
</dbReference>
<reference evidence="2" key="2">
    <citation type="submission" date="2023-05" db="EMBL/GenBank/DDBJ databases">
        <authorList>
            <consortium name="Lawrence Berkeley National Laboratory"/>
            <person name="Steindorff A."/>
            <person name="Hensen N."/>
            <person name="Bonometti L."/>
            <person name="Westerberg I."/>
            <person name="Brannstrom I.O."/>
            <person name="Guillou S."/>
            <person name="Cros-Aarteil S."/>
            <person name="Calhoun S."/>
            <person name="Haridas S."/>
            <person name="Kuo A."/>
            <person name="Mondo S."/>
            <person name="Pangilinan J."/>
            <person name="Riley R."/>
            <person name="Labutti K."/>
            <person name="Andreopoulos B."/>
            <person name="Lipzen A."/>
            <person name="Chen C."/>
            <person name="Yanf M."/>
            <person name="Daum C."/>
            <person name="Ng V."/>
            <person name="Clum A."/>
            <person name="Ohm R."/>
            <person name="Martin F."/>
            <person name="Silar P."/>
            <person name="Natvig D."/>
            <person name="Lalanne C."/>
            <person name="Gautier V."/>
            <person name="Ament-Velasquez S.L."/>
            <person name="Kruys A."/>
            <person name="Hutchinson M.I."/>
            <person name="Powell A.J."/>
            <person name="Barry K."/>
            <person name="Miller A.N."/>
            <person name="Grigoriev I.V."/>
            <person name="Debuchy R."/>
            <person name="Gladieux P."/>
            <person name="Thoren M.H."/>
            <person name="Johannesson H."/>
        </authorList>
    </citation>
    <scope>NUCLEOTIDE SEQUENCE</scope>
    <source>
        <strain evidence="2">CBS 892.96</strain>
    </source>
</reference>
<keyword evidence="3" id="KW-1185">Reference proteome</keyword>
<feature type="compositionally biased region" description="Pro residues" evidence="1">
    <location>
        <begin position="58"/>
        <end position="69"/>
    </location>
</feature>
<feature type="region of interest" description="Disordered" evidence="1">
    <location>
        <begin position="1"/>
        <end position="107"/>
    </location>
</feature>
<feature type="compositionally biased region" description="Polar residues" evidence="1">
    <location>
        <begin position="605"/>
        <end position="617"/>
    </location>
</feature>
<dbReference type="SUPFAM" id="SSF47954">
    <property type="entry name" value="Cyclin-like"/>
    <property type="match status" value="1"/>
</dbReference>
<feature type="region of interest" description="Disordered" evidence="1">
    <location>
        <begin position="408"/>
        <end position="466"/>
    </location>
</feature>
<dbReference type="GO" id="GO:0005634">
    <property type="term" value="C:nucleus"/>
    <property type="evidence" value="ECO:0007669"/>
    <property type="project" value="TreeGrafter"/>
</dbReference>
<reference evidence="2" key="1">
    <citation type="journal article" date="2023" name="Mol. Phylogenet. Evol.">
        <title>Genome-scale phylogeny and comparative genomics of the fungal order Sordariales.</title>
        <authorList>
            <person name="Hensen N."/>
            <person name="Bonometti L."/>
            <person name="Westerberg I."/>
            <person name="Brannstrom I.O."/>
            <person name="Guillou S."/>
            <person name="Cros-Aarteil S."/>
            <person name="Calhoun S."/>
            <person name="Haridas S."/>
            <person name="Kuo A."/>
            <person name="Mondo S."/>
            <person name="Pangilinan J."/>
            <person name="Riley R."/>
            <person name="LaButti K."/>
            <person name="Andreopoulos B."/>
            <person name="Lipzen A."/>
            <person name="Chen C."/>
            <person name="Yan M."/>
            <person name="Daum C."/>
            <person name="Ng V."/>
            <person name="Clum A."/>
            <person name="Steindorff A."/>
            <person name="Ohm R.A."/>
            <person name="Martin F."/>
            <person name="Silar P."/>
            <person name="Natvig D.O."/>
            <person name="Lalanne C."/>
            <person name="Gautier V."/>
            <person name="Ament-Velasquez S.L."/>
            <person name="Kruys A."/>
            <person name="Hutchinson M.I."/>
            <person name="Powell A.J."/>
            <person name="Barry K."/>
            <person name="Miller A.N."/>
            <person name="Grigoriev I.V."/>
            <person name="Debuchy R."/>
            <person name="Gladieux P."/>
            <person name="Hiltunen Thoren M."/>
            <person name="Johannesson H."/>
        </authorList>
    </citation>
    <scope>NUCLEOTIDE SEQUENCE</scope>
    <source>
        <strain evidence="2">CBS 892.96</strain>
    </source>
</reference>
<dbReference type="PANTHER" id="PTHR15615:SF118">
    <property type="entry name" value="CYCLIN, HYPOTHETICAL (EUROFUNG)"/>
    <property type="match status" value="1"/>
</dbReference>
<evidence type="ECO:0000256" key="1">
    <source>
        <dbReference type="SAM" id="MobiDB-lite"/>
    </source>
</evidence>
<dbReference type="Gene3D" id="1.10.472.10">
    <property type="entry name" value="Cyclin-like"/>
    <property type="match status" value="1"/>
</dbReference>
<dbReference type="GO" id="GO:0019901">
    <property type="term" value="F:protein kinase binding"/>
    <property type="evidence" value="ECO:0007669"/>
    <property type="project" value="InterPro"/>
</dbReference>
<name>A0AAN7A917_9PEZI</name>